<reference evidence="1" key="2">
    <citation type="submission" date="2018-03" db="EMBL/GenBank/DDBJ databases">
        <authorList>
            <person name="Naushad S."/>
        </authorList>
    </citation>
    <scope>NUCLEOTIDE SEQUENCE</scope>
    <source>
        <strain evidence="2">SNUC 105</strain>
        <strain evidence="3">SNUC 1363</strain>
        <strain evidence="1">SNUC 505</strain>
    </source>
</reference>
<dbReference type="EMBL" id="PZCM01000015">
    <property type="protein sequence ID" value="PTG25996.1"/>
    <property type="molecule type" value="Genomic_DNA"/>
</dbReference>
<reference evidence="4 5" key="1">
    <citation type="journal article" date="2016" name="Front. Microbiol.">
        <title>Comprehensive Phylogenetic Analysis of Bovine Non-aureus Staphylococci Species Based on Whole-Genome Sequencing.</title>
        <authorList>
            <person name="Naushad S."/>
            <person name="Barkema H.W."/>
            <person name="Luby C."/>
            <person name="Condas L.A."/>
            <person name="Nobrega D.B."/>
            <person name="Carson D.A."/>
            <person name="De Buck J."/>
        </authorList>
    </citation>
    <scope>NUCLEOTIDE SEQUENCE [LARGE SCALE GENOMIC DNA]</scope>
    <source>
        <strain evidence="2 5">SNUC 105</strain>
        <strain evidence="3 4">SNUC 1363</strain>
        <strain evidence="1 6">SNUC 505</strain>
    </source>
</reference>
<dbReference type="EMBL" id="PZAO01000034">
    <property type="protein sequence ID" value="PTG68137.1"/>
    <property type="molecule type" value="Genomic_DNA"/>
</dbReference>
<dbReference type="AlphaFoldDB" id="A0AAE5T0T5"/>
<evidence type="ECO:0000313" key="5">
    <source>
        <dbReference type="Proteomes" id="UP000242144"/>
    </source>
</evidence>
<evidence type="ECO:0000313" key="2">
    <source>
        <dbReference type="EMBL" id="PTG25996.1"/>
    </source>
</evidence>
<protein>
    <submittedName>
        <fullName evidence="1">Uncharacterized protein</fullName>
    </submittedName>
</protein>
<name>A0AAE5T0T5_STACR</name>
<dbReference type="Proteomes" id="UP000242008">
    <property type="component" value="Unassembled WGS sequence"/>
</dbReference>
<evidence type="ECO:0000313" key="3">
    <source>
        <dbReference type="EMBL" id="PTG68137.1"/>
    </source>
</evidence>
<dbReference type="Proteomes" id="UP000242704">
    <property type="component" value="Unassembled WGS sequence"/>
</dbReference>
<gene>
    <name evidence="2" type="ORF">BU638_09900</name>
    <name evidence="1" type="ORF">BU653_09850</name>
    <name evidence="3" type="ORF">BU676_10700</name>
</gene>
<accession>A0AAE5T0T5</accession>
<proteinExistence type="predicted"/>
<keyword evidence="4" id="KW-1185">Reference proteome</keyword>
<comment type="caution">
    <text evidence="1">The sequence shown here is derived from an EMBL/GenBank/DDBJ whole genome shotgun (WGS) entry which is preliminary data.</text>
</comment>
<evidence type="ECO:0000313" key="1">
    <source>
        <dbReference type="EMBL" id="PTG11969.1"/>
    </source>
</evidence>
<organism evidence="1 6">
    <name type="scientific">Staphylococcus chromogenes</name>
    <name type="common">Staphylococcus hyicus subsp. chromogenes</name>
    <dbReference type="NCBI Taxonomy" id="46126"/>
    <lineage>
        <taxon>Bacteria</taxon>
        <taxon>Bacillati</taxon>
        <taxon>Bacillota</taxon>
        <taxon>Bacilli</taxon>
        <taxon>Bacillales</taxon>
        <taxon>Staphylococcaceae</taxon>
        <taxon>Staphylococcus</taxon>
    </lineage>
</organism>
<dbReference type="EMBL" id="PZBZ01000061">
    <property type="protein sequence ID" value="PTG11969.1"/>
    <property type="molecule type" value="Genomic_DNA"/>
</dbReference>
<dbReference type="Proteomes" id="UP000242144">
    <property type="component" value="Unassembled WGS sequence"/>
</dbReference>
<evidence type="ECO:0000313" key="6">
    <source>
        <dbReference type="Proteomes" id="UP000242704"/>
    </source>
</evidence>
<sequence length="68" mass="8085">MHNSHNGISMLILKNLYKIIILDKGKKYLKDCRKKLCIQIIFRPKNPQYIRTHLSVGYQMMKQEHASL</sequence>
<evidence type="ECO:0000313" key="4">
    <source>
        <dbReference type="Proteomes" id="UP000242008"/>
    </source>
</evidence>